<dbReference type="Gene3D" id="3.40.50.80">
    <property type="entry name" value="Nucleotide-binding domain of ferredoxin-NADP reductase (FNR) module"/>
    <property type="match status" value="1"/>
</dbReference>
<dbReference type="SUPFAM" id="SSF63380">
    <property type="entry name" value="Riboflavin synthase domain-like"/>
    <property type="match status" value="1"/>
</dbReference>
<evidence type="ECO:0000313" key="12">
    <source>
        <dbReference type="Proteomes" id="UP000571084"/>
    </source>
</evidence>
<organism evidence="11 12">
    <name type="scientific">Glaciimonas immobilis</name>
    <dbReference type="NCBI Taxonomy" id="728004"/>
    <lineage>
        <taxon>Bacteria</taxon>
        <taxon>Pseudomonadati</taxon>
        <taxon>Pseudomonadota</taxon>
        <taxon>Betaproteobacteria</taxon>
        <taxon>Burkholderiales</taxon>
        <taxon>Oxalobacteraceae</taxon>
        <taxon>Glaciimonas</taxon>
    </lineage>
</organism>
<dbReference type="PANTHER" id="PTHR47878">
    <property type="entry name" value="OXIDOREDUCTASE FAD/NAD(P)-BINDING DOMAIN PROTEIN"/>
    <property type="match status" value="1"/>
</dbReference>
<dbReference type="InterPro" id="IPR017927">
    <property type="entry name" value="FAD-bd_FR_type"/>
</dbReference>
<evidence type="ECO:0000256" key="1">
    <source>
        <dbReference type="ARBA" id="ARBA00001974"/>
    </source>
</evidence>
<dbReference type="InterPro" id="IPR017938">
    <property type="entry name" value="Riboflavin_synthase-like_b-brl"/>
</dbReference>
<evidence type="ECO:0000256" key="2">
    <source>
        <dbReference type="ARBA" id="ARBA00008312"/>
    </source>
</evidence>
<evidence type="ECO:0000256" key="8">
    <source>
        <dbReference type="ARBA" id="ARBA00023002"/>
    </source>
</evidence>
<dbReference type="InterPro" id="IPR001709">
    <property type="entry name" value="Flavoprot_Pyr_Nucl_cyt_Rdtase"/>
</dbReference>
<dbReference type="GO" id="GO:0042167">
    <property type="term" value="P:heme catabolic process"/>
    <property type="evidence" value="ECO:0007669"/>
    <property type="project" value="TreeGrafter"/>
</dbReference>
<evidence type="ECO:0000256" key="3">
    <source>
        <dbReference type="ARBA" id="ARBA00013223"/>
    </source>
</evidence>
<dbReference type="InterPro" id="IPR001433">
    <property type="entry name" value="OxRdtase_FAD/NAD-bd"/>
</dbReference>
<evidence type="ECO:0000256" key="5">
    <source>
        <dbReference type="ARBA" id="ARBA00022741"/>
    </source>
</evidence>
<feature type="domain" description="FAD-binding FR-type" evidence="10">
    <location>
        <begin position="4"/>
        <end position="108"/>
    </location>
</feature>
<keyword evidence="4" id="KW-0285">Flavoprotein</keyword>
<evidence type="ECO:0000259" key="10">
    <source>
        <dbReference type="PROSITE" id="PS51384"/>
    </source>
</evidence>
<keyword evidence="6" id="KW-0274">FAD</keyword>
<dbReference type="Pfam" id="PF00970">
    <property type="entry name" value="FAD_binding_6"/>
    <property type="match status" value="1"/>
</dbReference>
<dbReference type="GO" id="GO:0034599">
    <property type="term" value="P:cellular response to oxidative stress"/>
    <property type="evidence" value="ECO:0007669"/>
    <property type="project" value="TreeGrafter"/>
</dbReference>
<gene>
    <name evidence="11" type="ORF">HNR39_000805</name>
</gene>
<evidence type="ECO:0000256" key="7">
    <source>
        <dbReference type="ARBA" id="ARBA00022857"/>
    </source>
</evidence>
<keyword evidence="7" id="KW-0521">NADP</keyword>
<dbReference type="Pfam" id="PF00175">
    <property type="entry name" value="NAD_binding_1"/>
    <property type="match status" value="1"/>
</dbReference>
<dbReference type="InterPro" id="IPR051930">
    <property type="entry name" value="FNR_type-1"/>
</dbReference>
<comment type="catalytic activity">
    <reaction evidence="9">
        <text>2 reduced [2Fe-2S]-[ferredoxin] + NADP(+) + H(+) = 2 oxidized [2Fe-2S]-[ferredoxin] + NADPH</text>
        <dbReference type="Rhea" id="RHEA:20125"/>
        <dbReference type="Rhea" id="RHEA-COMP:10000"/>
        <dbReference type="Rhea" id="RHEA-COMP:10001"/>
        <dbReference type="ChEBI" id="CHEBI:15378"/>
        <dbReference type="ChEBI" id="CHEBI:33737"/>
        <dbReference type="ChEBI" id="CHEBI:33738"/>
        <dbReference type="ChEBI" id="CHEBI:57783"/>
        <dbReference type="ChEBI" id="CHEBI:58349"/>
        <dbReference type="EC" id="1.18.1.2"/>
    </reaction>
</comment>
<name>A0A840RMU1_9BURK</name>
<comment type="cofactor">
    <cofactor evidence="1">
        <name>FAD</name>
        <dbReference type="ChEBI" id="CHEBI:57692"/>
    </cofactor>
</comment>
<dbReference type="InterPro" id="IPR039261">
    <property type="entry name" value="FNR_nucleotide-bd"/>
</dbReference>
<dbReference type="GO" id="GO:0000166">
    <property type="term" value="F:nucleotide binding"/>
    <property type="evidence" value="ECO:0007669"/>
    <property type="project" value="UniProtKB-KW"/>
</dbReference>
<keyword evidence="12" id="KW-1185">Reference proteome</keyword>
<keyword evidence="5" id="KW-0547">Nucleotide-binding</keyword>
<comment type="caution">
    <text evidence="11">The sequence shown here is derived from an EMBL/GenBank/DDBJ whole genome shotgun (WGS) entry which is preliminary data.</text>
</comment>
<dbReference type="Gene3D" id="2.40.30.10">
    <property type="entry name" value="Translation factors"/>
    <property type="match status" value="1"/>
</dbReference>
<evidence type="ECO:0000256" key="4">
    <source>
        <dbReference type="ARBA" id="ARBA00022630"/>
    </source>
</evidence>
<dbReference type="CDD" id="cd06195">
    <property type="entry name" value="FNR1"/>
    <property type="match status" value="1"/>
</dbReference>
<dbReference type="AlphaFoldDB" id="A0A840RMU1"/>
<dbReference type="PANTHER" id="PTHR47878:SF1">
    <property type="entry name" value="FLAVODOXIN_FERREDOXIN--NADP REDUCTASE"/>
    <property type="match status" value="1"/>
</dbReference>
<comment type="similarity">
    <text evidence="2">Belongs to the ferredoxin--NADP reductase type 1 family.</text>
</comment>
<protein>
    <recommendedName>
        <fullName evidence="3">ferredoxin--NADP(+) reductase</fullName>
        <ecNumber evidence="3">1.18.1.2</ecNumber>
    </recommendedName>
</protein>
<dbReference type="EMBL" id="JACHHQ010000001">
    <property type="protein sequence ID" value="MBB5198995.1"/>
    <property type="molecule type" value="Genomic_DNA"/>
</dbReference>
<dbReference type="SUPFAM" id="SSF52343">
    <property type="entry name" value="Ferredoxin reductase-like, C-terminal NADP-linked domain"/>
    <property type="match status" value="1"/>
</dbReference>
<dbReference type="PROSITE" id="PS51384">
    <property type="entry name" value="FAD_FR"/>
    <property type="match status" value="1"/>
</dbReference>
<dbReference type="InterPro" id="IPR008333">
    <property type="entry name" value="Cbr1-like_FAD-bd_dom"/>
</dbReference>
<dbReference type="EC" id="1.18.1.2" evidence="3"/>
<keyword evidence="8 11" id="KW-0560">Oxidoreductase</keyword>
<evidence type="ECO:0000256" key="9">
    <source>
        <dbReference type="ARBA" id="ARBA00047776"/>
    </source>
</evidence>
<dbReference type="Proteomes" id="UP000571084">
    <property type="component" value="Unassembled WGS sequence"/>
</dbReference>
<accession>A0A840RMU1</accession>
<proteinExistence type="inferred from homology"/>
<evidence type="ECO:0000256" key="6">
    <source>
        <dbReference type="ARBA" id="ARBA00022827"/>
    </source>
</evidence>
<dbReference type="GO" id="GO:0004324">
    <property type="term" value="F:ferredoxin-NADP+ reductase activity"/>
    <property type="evidence" value="ECO:0007669"/>
    <property type="project" value="UniProtKB-EC"/>
</dbReference>
<dbReference type="RefSeq" id="WP_168053324.1">
    <property type="nucleotide sequence ID" value="NZ_JAAOZT010000002.1"/>
</dbReference>
<sequence length="262" mass="29675">MNSSAYFHETVTKVHHWTDRLFSFEATRSHSLRFENGQFTMIGLPNPESPDGAPVLRAYSFASANYEENLEFLSIKMQDGALTSRLQKVQPGDTLLVGKKPTGSLLLSNLLQGKRLYLLGTGTGLAPFLSIIKDPETYDLYEKIILVHCVRKKSDLVYPQYLKEELPNHEFLGAAVRQKLIYYPTVTREPFPAQGRITELIQNQKLFTDIALPAIDPEYDRVMICGSMAMLNDLRTMLVQRKFAEGAARQAGHFVIERSFVD</sequence>
<reference evidence="11 12" key="1">
    <citation type="submission" date="2020-08" db="EMBL/GenBank/DDBJ databases">
        <title>Genomic Encyclopedia of Type Strains, Phase IV (KMG-IV): sequencing the most valuable type-strain genomes for metagenomic binning, comparative biology and taxonomic classification.</title>
        <authorList>
            <person name="Goeker M."/>
        </authorList>
    </citation>
    <scope>NUCLEOTIDE SEQUENCE [LARGE SCALE GENOMIC DNA]</scope>
    <source>
        <strain evidence="11 12">DSM 23240</strain>
    </source>
</reference>
<dbReference type="InterPro" id="IPR033892">
    <property type="entry name" value="FNR_bac"/>
</dbReference>
<dbReference type="PRINTS" id="PR00371">
    <property type="entry name" value="FPNCR"/>
</dbReference>
<evidence type="ECO:0000313" key="11">
    <source>
        <dbReference type="EMBL" id="MBB5198995.1"/>
    </source>
</evidence>